<dbReference type="PANTHER" id="PTHR33702:SF25">
    <property type="entry name" value="OS05G0575200 PROTEIN"/>
    <property type="match status" value="1"/>
</dbReference>
<dbReference type="AlphaFoldDB" id="A0A8J5CCY5"/>
<organism evidence="1 2">
    <name type="scientific">Zingiber officinale</name>
    <name type="common">Ginger</name>
    <name type="synonym">Amomum zingiber</name>
    <dbReference type="NCBI Taxonomy" id="94328"/>
    <lineage>
        <taxon>Eukaryota</taxon>
        <taxon>Viridiplantae</taxon>
        <taxon>Streptophyta</taxon>
        <taxon>Embryophyta</taxon>
        <taxon>Tracheophyta</taxon>
        <taxon>Spermatophyta</taxon>
        <taxon>Magnoliopsida</taxon>
        <taxon>Liliopsida</taxon>
        <taxon>Zingiberales</taxon>
        <taxon>Zingiberaceae</taxon>
        <taxon>Zingiber</taxon>
    </lineage>
</organism>
<proteinExistence type="predicted"/>
<name>A0A8J5CCY5_ZINOF</name>
<reference evidence="1 2" key="1">
    <citation type="submission" date="2020-08" db="EMBL/GenBank/DDBJ databases">
        <title>Plant Genome Project.</title>
        <authorList>
            <person name="Zhang R.-G."/>
        </authorList>
    </citation>
    <scope>NUCLEOTIDE SEQUENCE [LARGE SCALE GENOMIC DNA]</scope>
    <source>
        <tissue evidence="1">Rhizome</tissue>
    </source>
</reference>
<comment type="caution">
    <text evidence="1">The sequence shown here is derived from an EMBL/GenBank/DDBJ whole genome shotgun (WGS) entry which is preliminary data.</text>
</comment>
<dbReference type="PANTHER" id="PTHR33702">
    <property type="entry name" value="BNAA09G40010D PROTEIN"/>
    <property type="match status" value="1"/>
</dbReference>
<sequence>MGGIVTDNEVFRSIPFYYRRYQRLHPAGPRQRRAAIRLGGARKLKIVFRFKLPTATPLLRLLAWVKNAYVEALLSLAGGDGRPATAALGAARSSGEALWGKRMPRGREMKRRGSVDFERRMMAHIYKAIVEPELPCCRH</sequence>
<gene>
    <name evidence="1" type="ORF">ZIOFF_068014</name>
</gene>
<evidence type="ECO:0000313" key="2">
    <source>
        <dbReference type="Proteomes" id="UP000734854"/>
    </source>
</evidence>
<accession>A0A8J5CCY5</accession>
<evidence type="ECO:0000313" key="1">
    <source>
        <dbReference type="EMBL" id="KAG6474090.1"/>
    </source>
</evidence>
<dbReference type="EMBL" id="JACMSC010000019">
    <property type="protein sequence ID" value="KAG6474090.1"/>
    <property type="molecule type" value="Genomic_DNA"/>
</dbReference>
<keyword evidence="2" id="KW-1185">Reference proteome</keyword>
<protein>
    <submittedName>
        <fullName evidence="1">Uncharacterized protein</fullName>
    </submittedName>
</protein>
<dbReference type="Proteomes" id="UP000734854">
    <property type="component" value="Unassembled WGS sequence"/>
</dbReference>